<dbReference type="GO" id="GO:0016787">
    <property type="term" value="F:hydrolase activity"/>
    <property type="evidence" value="ECO:0007669"/>
    <property type="project" value="UniProtKB-KW"/>
</dbReference>
<dbReference type="GO" id="GO:0005737">
    <property type="term" value="C:cytoplasm"/>
    <property type="evidence" value="ECO:0007669"/>
    <property type="project" value="UniProtKB-SubCell"/>
</dbReference>
<keyword evidence="12" id="KW-0832">Ubl conjugation</keyword>
<dbReference type="InterPro" id="IPR041024">
    <property type="entry name" value="Mcm6_C"/>
</dbReference>
<dbReference type="InterPro" id="IPR039092">
    <property type="entry name" value="AHRR_bHLH"/>
</dbReference>
<evidence type="ECO:0000256" key="18">
    <source>
        <dbReference type="ARBA" id="ARBA00058894"/>
    </source>
</evidence>
<dbReference type="InterPro" id="IPR033762">
    <property type="entry name" value="MCM_OB"/>
</dbReference>
<dbReference type="Gene3D" id="3.30.450.20">
    <property type="entry name" value="PAS domain"/>
    <property type="match status" value="1"/>
</dbReference>
<evidence type="ECO:0000256" key="16">
    <source>
        <dbReference type="ARBA" id="ARBA00023242"/>
    </source>
</evidence>
<keyword evidence="5" id="KW-0963">Cytoplasm</keyword>
<dbReference type="PRINTS" id="PR01662">
    <property type="entry name" value="MCMPROTEIN6"/>
</dbReference>
<dbReference type="InterPro" id="IPR012340">
    <property type="entry name" value="NA-bd_OB-fold"/>
</dbReference>
<dbReference type="CDD" id="cd17757">
    <property type="entry name" value="MCM6"/>
    <property type="match status" value="1"/>
</dbReference>
<feature type="domain" description="BHLH" evidence="23">
    <location>
        <begin position="815"/>
        <end position="868"/>
    </location>
</feature>
<keyword evidence="17" id="KW-0131">Cell cycle</keyword>
<keyword evidence="25" id="KW-1185">Reference proteome</keyword>
<dbReference type="PROSITE" id="PS50051">
    <property type="entry name" value="MCM_2"/>
    <property type="match status" value="1"/>
</dbReference>
<dbReference type="PANTHER" id="PTHR11630">
    <property type="entry name" value="DNA REPLICATION LICENSING FACTOR MCM FAMILY MEMBER"/>
    <property type="match status" value="1"/>
</dbReference>
<dbReference type="Gene3D" id="3.40.50.300">
    <property type="entry name" value="P-loop containing nucleotide triphosphate hydrolases"/>
    <property type="match status" value="1"/>
</dbReference>
<dbReference type="GO" id="GO:0005524">
    <property type="term" value="F:ATP binding"/>
    <property type="evidence" value="ECO:0007669"/>
    <property type="project" value="UniProtKB-KW"/>
</dbReference>
<dbReference type="GO" id="GO:0005634">
    <property type="term" value="C:nucleus"/>
    <property type="evidence" value="ECO:0007669"/>
    <property type="project" value="UniProtKB-SubCell"/>
</dbReference>
<dbReference type="SUPFAM" id="SSF50249">
    <property type="entry name" value="Nucleic acid-binding proteins"/>
    <property type="match status" value="1"/>
</dbReference>
<dbReference type="InterPro" id="IPR036638">
    <property type="entry name" value="HLH_DNA-bd_sf"/>
</dbReference>
<dbReference type="OrthoDB" id="1744952at2759"/>
<dbReference type="InterPro" id="IPR001208">
    <property type="entry name" value="MCM_dom"/>
</dbReference>
<evidence type="ECO:0000259" key="23">
    <source>
        <dbReference type="PROSITE" id="PS50888"/>
    </source>
</evidence>
<comment type="subcellular location">
    <subcellularLocation>
        <location evidence="2">Cytoplasm</location>
    </subcellularLocation>
    <subcellularLocation>
        <location evidence="1">Nucleus</location>
    </subcellularLocation>
</comment>
<dbReference type="GO" id="GO:0042555">
    <property type="term" value="C:MCM complex"/>
    <property type="evidence" value="ECO:0007669"/>
    <property type="project" value="InterPro"/>
</dbReference>
<evidence type="ECO:0000256" key="8">
    <source>
        <dbReference type="ARBA" id="ARBA00022741"/>
    </source>
</evidence>
<evidence type="ECO:0000256" key="2">
    <source>
        <dbReference type="ARBA" id="ARBA00004496"/>
    </source>
</evidence>
<evidence type="ECO:0000259" key="21">
    <source>
        <dbReference type="PROSITE" id="PS50051"/>
    </source>
</evidence>
<dbReference type="GO" id="GO:0000727">
    <property type="term" value="P:double-strand break repair via break-induced replication"/>
    <property type="evidence" value="ECO:0007669"/>
    <property type="project" value="TreeGrafter"/>
</dbReference>
<keyword evidence="7" id="KW-0235">DNA replication</keyword>
<evidence type="ECO:0000256" key="4">
    <source>
        <dbReference type="ARBA" id="ARBA00012551"/>
    </source>
</evidence>
<organism evidence="24 25">
    <name type="scientific">Clarias magur</name>
    <name type="common">Asian catfish</name>
    <name type="synonym">Macropteronotus magur</name>
    <dbReference type="NCBI Taxonomy" id="1594786"/>
    <lineage>
        <taxon>Eukaryota</taxon>
        <taxon>Metazoa</taxon>
        <taxon>Chordata</taxon>
        <taxon>Craniata</taxon>
        <taxon>Vertebrata</taxon>
        <taxon>Euteleostomi</taxon>
        <taxon>Actinopterygii</taxon>
        <taxon>Neopterygii</taxon>
        <taxon>Teleostei</taxon>
        <taxon>Ostariophysi</taxon>
        <taxon>Siluriformes</taxon>
        <taxon>Clariidae</taxon>
        <taxon>Clarias</taxon>
    </lineage>
</organism>
<proteinExistence type="inferred from homology"/>
<comment type="function">
    <text evidence="18">Mediates dioxin toxicity and is involved in regulation of cell growth and differentiation. Represses the transcription activity of AHR by competing with this transcription factor for heterodimer formation with the ARNT and subsequently binding to the xenobiotic response element (XRE) sequence present in the promoter regulatory region of variety of genes. Represses CYP1A1 by binding the XRE sequence and recruiting ANKRA2, HDAC4 and/or HDAC5. Autoregulates its expression by associating with its own XRE site.</text>
</comment>
<keyword evidence="8 20" id="KW-0547">Nucleotide-binding</keyword>
<dbReference type="FunFam" id="3.40.50.300:FF:000115">
    <property type="entry name" value="DNA helicase"/>
    <property type="match status" value="1"/>
</dbReference>
<keyword evidence="15" id="KW-0804">Transcription</keyword>
<evidence type="ECO:0000256" key="6">
    <source>
        <dbReference type="ARBA" id="ARBA00022499"/>
    </source>
</evidence>
<dbReference type="PROSITE" id="PS50888">
    <property type="entry name" value="BHLH"/>
    <property type="match status" value="1"/>
</dbReference>
<sequence length="1390" mass="156744">MEPAAETTNAGVHVRDDLAEKCQKLFLEFLEEFQDKTGDPLYLAEAQELIRPERNTLTVSFTNIECYNQQLATTIQEEYYRVYPFLCRAVRHFARDHGNIPPSKEFYVAFSDFPSRQKIRELSTARIGTLLRISGQVVRTHPVHPELVSGTFLCLDCQSVIKDVEQQFKYTQPTICKNPVCANRRRFMLDTNKSRFVDFQKVRIQETQAELPRGSIPRSVEVILRAEAVEAAQAGDRCDFTGTLIVVPDVSAMALAGTRAETSTRVTGKEGFEADGIQGLKALGVRELSYRLAFLANHVGATNPRFGGQELRQEDQSAESVKNQMTVQEWEKVFEMSQDKNLYHNLCTSLFPTIHGNDEIKRGILLMLFGGVAKTTMEGTSLRGDINVCIIGDPSTSKSQFLKHVEDFVPRAVYTSGKASSAAGLTAAVVKDEESHEFVIEAGALMLADNGVCCIDEFDKMDLKDQVAIHEAMEQQTISITKAGVKATLNARTSILAAANPIDGRYNRSKSLKQNVNMSAPIMSRFDLFFILVDECNEVTDYAIARRIVDLHARNVESVERVYDSEDIQRYILFARQFQPKITPEAQEFVVEQYKRLRQRDGGGTAKSAWRITVRQLESMLRLSEAMARLYCSDEVHPKHVKEAFRLLNKSIIRVDSPDINFDQEQDEDLHDQNELLTGEMDGQNGVAGDAVEAMDTGEVAQQEKAAAPTKPALRMSFADYRRISNLLVLQMQKLEQLDEESSLKKSELVNWYLKEIESEIETEADLIAKKNLIEKVLHRLIHYVSVTLSNIRGQSVLFHAHFVTLEEFTTKKPAGANQKSNPSKRHRDRLNAELDRLASLLPFTPDVISKLDKLSVLRLSVSYLRVKSFFQTIQEKSSKKQSPASCSPEPKKHSLANGILESDLLLESLTGFALIVSSDGVIFYASSTIVDYLGFHQTDVMHQNVFDYIHVDERQEFRRQLHWAMNPQQEHHSPSGTDEDYMVRNLFNAQELDGVPTELSPFLTRCFIARVRCLLDNKSGFLRMQFQGSLKFLQGQKRKSKSGALLPPQLALFCVAVPLVLPSITELKIKGMISKQKVSSISEKRLHISHTPCDAADMTHNWHSGSWANLSKEGIQYKSEGFYSQDEPLNFCVSSMPVQKAQPAQNSWDTRCHSGSPSSYFGSKLGKHVQSGKFRFSPGCTAAMSQCKQPGLGDKDEYCGYRKTESRYMGNSGCYGNLLLPETAIKTEQDSDSENGCSVYGAPHNATWRYNMPFPDTQQVKTEEDYDEYYCKPGITNVSGINGHHKYLYTGAPRPLKCVLNKDYSEPQGTNCHTYMNSLESKAFMEPDYKLSYEVRNHSLLHPIKREPVDALPWTESSHDVVQEHVDRNEANCALNSVVHKTSAYLYMQ</sequence>
<dbReference type="PANTHER" id="PTHR11630:SF93">
    <property type="entry name" value="DNA REPLICATION LICENSING FACTOR MCM6"/>
    <property type="match status" value="1"/>
</dbReference>
<evidence type="ECO:0000256" key="9">
    <source>
        <dbReference type="ARBA" id="ARBA00022801"/>
    </source>
</evidence>
<keyword evidence="9" id="KW-0378">Hydrolase</keyword>
<dbReference type="InterPro" id="IPR027417">
    <property type="entry name" value="P-loop_NTPase"/>
</dbReference>
<dbReference type="Pfam" id="PF17855">
    <property type="entry name" value="MCM_lid"/>
    <property type="match status" value="1"/>
</dbReference>
<evidence type="ECO:0000313" key="25">
    <source>
        <dbReference type="Proteomes" id="UP000727407"/>
    </source>
</evidence>
<evidence type="ECO:0000256" key="1">
    <source>
        <dbReference type="ARBA" id="ARBA00004123"/>
    </source>
</evidence>
<dbReference type="EMBL" id="QNUK01000083">
    <property type="protein sequence ID" value="KAF5902842.1"/>
    <property type="molecule type" value="Genomic_DNA"/>
</dbReference>
<dbReference type="Pfam" id="PF00010">
    <property type="entry name" value="HLH"/>
    <property type="match status" value="1"/>
</dbReference>
<gene>
    <name evidence="24" type="primary">mcm6l</name>
    <name evidence="24" type="ORF">DAT39_007399</name>
</gene>
<evidence type="ECO:0000256" key="19">
    <source>
        <dbReference type="ARBA" id="ARBA00071452"/>
    </source>
</evidence>
<dbReference type="GO" id="GO:0048513">
    <property type="term" value="P:animal organ development"/>
    <property type="evidence" value="ECO:0007669"/>
    <property type="project" value="UniProtKB-ARBA"/>
</dbReference>
<keyword evidence="11 20" id="KW-0067">ATP-binding</keyword>
<reference evidence="24" key="1">
    <citation type="submission" date="2020-07" db="EMBL/GenBank/DDBJ databases">
        <title>Clarias magur genome sequencing, assembly and annotation.</title>
        <authorList>
            <person name="Kushwaha B."/>
            <person name="Kumar R."/>
            <person name="Das P."/>
            <person name="Joshi C.G."/>
            <person name="Kumar D."/>
            <person name="Nagpure N.S."/>
            <person name="Pandey M."/>
            <person name="Agarwal S."/>
            <person name="Srivastava S."/>
            <person name="Singh M."/>
            <person name="Sahoo L."/>
            <person name="Jayasankar P."/>
            <person name="Meher P.K."/>
            <person name="Koringa P.G."/>
            <person name="Iquebal M.A."/>
            <person name="Das S.P."/>
            <person name="Bit A."/>
            <person name="Patnaik S."/>
            <person name="Patel N."/>
            <person name="Shah T.M."/>
            <person name="Hinsu A."/>
            <person name="Jena J.K."/>
        </authorList>
    </citation>
    <scope>NUCLEOTIDE SEQUENCE</scope>
    <source>
        <strain evidence="24">CIFAMagur01</strain>
        <tissue evidence="24">Testis</tissue>
    </source>
</reference>
<dbReference type="CDD" id="cd00130">
    <property type="entry name" value="PAS"/>
    <property type="match status" value="1"/>
</dbReference>
<feature type="domain" description="MCM C-terminal AAA(+) ATPase" evidence="21">
    <location>
        <begin position="342"/>
        <end position="548"/>
    </location>
</feature>
<evidence type="ECO:0000256" key="17">
    <source>
        <dbReference type="ARBA" id="ARBA00023306"/>
    </source>
</evidence>
<dbReference type="FunFam" id="3.30.450.20:FF:000056">
    <property type="entry name" value="aryl hydrocarbon receptor repressor"/>
    <property type="match status" value="1"/>
</dbReference>
<dbReference type="Pfam" id="PF17207">
    <property type="entry name" value="MCM_OB"/>
    <property type="match status" value="1"/>
</dbReference>
<evidence type="ECO:0000256" key="15">
    <source>
        <dbReference type="ARBA" id="ARBA00023163"/>
    </source>
</evidence>
<dbReference type="InterPro" id="IPR000014">
    <property type="entry name" value="PAS"/>
</dbReference>
<dbReference type="InterPro" id="IPR027925">
    <property type="entry name" value="MCM_N"/>
</dbReference>
<dbReference type="InterPro" id="IPR008049">
    <property type="entry name" value="MCM6"/>
</dbReference>
<dbReference type="Gene3D" id="3.30.1640.10">
    <property type="entry name" value="mini-chromosome maintenance (MCM) complex, chain A, domain 1"/>
    <property type="match status" value="1"/>
</dbReference>
<dbReference type="InterPro" id="IPR031327">
    <property type="entry name" value="MCM"/>
</dbReference>
<evidence type="ECO:0000256" key="20">
    <source>
        <dbReference type="RuleBase" id="RU004070"/>
    </source>
</evidence>
<accession>A0A8J4UR37</accession>
<dbReference type="Gene3D" id="1.20.58.870">
    <property type="match status" value="1"/>
</dbReference>
<comment type="caution">
    <text evidence="24">The sequence shown here is derived from an EMBL/GenBank/DDBJ whole genome shotgun (WGS) entry which is preliminary data.</text>
</comment>
<dbReference type="Pfam" id="PF00989">
    <property type="entry name" value="PAS"/>
    <property type="match status" value="1"/>
</dbReference>
<dbReference type="PROSITE" id="PS50112">
    <property type="entry name" value="PAS"/>
    <property type="match status" value="1"/>
</dbReference>
<evidence type="ECO:0000256" key="10">
    <source>
        <dbReference type="ARBA" id="ARBA00022806"/>
    </source>
</evidence>
<dbReference type="InterPro" id="IPR018525">
    <property type="entry name" value="MCM_CS"/>
</dbReference>
<dbReference type="FunFam" id="3.30.1640.10:FF:000004">
    <property type="entry name" value="DNA helicase"/>
    <property type="match status" value="1"/>
</dbReference>
<dbReference type="GO" id="GO:1902969">
    <property type="term" value="P:mitotic DNA replication"/>
    <property type="evidence" value="ECO:0007669"/>
    <property type="project" value="TreeGrafter"/>
</dbReference>
<keyword evidence="16" id="KW-0539">Nucleus</keyword>
<dbReference type="InterPro" id="IPR041562">
    <property type="entry name" value="MCM_lid"/>
</dbReference>
<keyword evidence="6" id="KW-1017">Isopeptide bond</keyword>
<dbReference type="SUPFAM" id="SSF52540">
    <property type="entry name" value="P-loop containing nucleoside triphosphate hydrolases"/>
    <property type="match status" value="1"/>
</dbReference>
<evidence type="ECO:0000256" key="13">
    <source>
        <dbReference type="ARBA" id="ARBA00023015"/>
    </source>
</evidence>
<dbReference type="EC" id="3.6.4.12" evidence="4"/>
<protein>
    <recommendedName>
        <fullName evidence="19">Aryl hydrocarbon receptor repressor</fullName>
        <ecNumber evidence="4">3.6.4.12</ecNumber>
    </recommendedName>
</protein>
<keyword evidence="14 20" id="KW-0238">DNA-binding</keyword>
<dbReference type="SMART" id="SM00091">
    <property type="entry name" value="PAS"/>
    <property type="match status" value="1"/>
</dbReference>
<dbReference type="GO" id="GO:0006355">
    <property type="term" value="P:regulation of DNA-templated transcription"/>
    <property type="evidence" value="ECO:0007669"/>
    <property type="project" value="InterPro"/>
</dbReference>
<dbReference type="SUPFAM" id="SSF47459">
    <property type="entry name" value="HLH, helix-loop-helix DNA-binding domain"/>
    <property type="match status" value="1"/>
</dbReference>
<dbReference type="FunFam" id="2.20.28.10:FF:000003">
    <property type="entry name" value="DNA helicase"/>
    <property type="match status" value="1"/>
</dbReference>
<dbReference type="FunFam" id="2.40.50.140:FF:000091">
    <property type="entry name" value="DNA helicase"/>
    <property type="match status" value="1"/>
</dbReference>
<evidence type="ECO:0000259" key="22">
    <source>
        <dbReference type="PROSITE" id="PS50112"/>
    </source>
</evidence>
<dbReference type="Gene3D" id="2.20.28.10">
    <property type="match status" value="1"/>
</dbReference>
<dbReference type="InterPro" id="IPR035965">
    <property type="entry name" value="PAS-like_dom_sf"/>
</dbReference>
<feature type="domain" description="PAS" evidence="22">
    <location>
        <begin position="906"/>
        <end position="969"/>
    </location>
</feature>
<evidence type="ECO:0000256" key="3">
    <source>
        <dbReference type="ARBA" id="ARBA00008010"/>
    </source>
</evidence>
<evidence type="ECO:0000256" key="14">
    <source>
        <dbReference type="ARBA" id="ARBA00023125"/>
    </source>
</evidence>
<evidence type="ECO:0000256" key="5">
    <source>
        <dbReference type="ARBA" id="ARBA00022490"/>
    </source>
</evidence>
<dbReference type="CDD" id="cd11435">
    <property type="entry name" value="bHLH-PAS_AhRR"/>
    <property type="match status" value="1"/>
</dbReference>
<dbReference type="GO" id="GO:0006270">
    <property type="term" value="P:DNA replication initiation"/>
    <property type="evidence" value="ECO:0007669"/>
    <property type="project" value="InterPro"/>
</dbReference>
<evidence type="ECO:0000313" key="24">
    <source>
        <dbReference type="EMBL" id="KAF5902842.1"/>
    </source>
</evidence>
<keyword evidence="10" id="KW-0347">Helicase</keyword>
<evidence type="ECO:0000256" key="12">
    <source>
        <dbReference type="ARBA" id="ARBA00022843"/>
    </source>
</evidence>
<dbReference type="InterPro" id="IPR011598">
    <property type="entry name" value="bHLH_dom"/>
</dbReference>
<evidence type="ECO:0000256" key="11">
    <source>
        <dbReference type="ARBA" id="ARBA00022840"/>
    </source>
</evidence>
<dbReference type="GO" id="GO:1990518">
    <property type="term" value="F:single-stranded 3'-5' DNA helicase activity"/>
    <property type="evidence" value="ECO:0007669"/>
    <property type="project" value="TreeGrafter"/>
</dbReference>
<dbReference type="SUPFAM" id="SSF55785">
    <property type="entry name" value="PYP-like sensor domain (PAS domain)"/>
    <property type="match status" value="1"/>
</dbReference>
<dbReference type="GO" id="GO:0003697">
    <property type="term" value="F:single-stranded DNA binding"/>
    <property type="evidence" value="ECO:0007669"/>
    <property type="project" value="TreeGrafter"/>
</dbReference>
<keyword evidence="13" id="KW-0805">Transcription regulation</keyword>
<dbReference type="FunFam" id="4.10.280.10:FF:000041">
    <property type="entry name" value="aryl hydrocarbon receptor repressor"/>
    <property type="match status" value="1"/>
</dbReference>
<dbReference type="SMART" id="SM00350">
    <property type="entry name" value="MCM"/>
    <property type="match status" value="1"/>
</dbReference>
<dbReference type="SMART" id="SM00353">
    <property type="entry name" value="HLH"/>
    <property type="match status" value="1"/>
</dbReference>
<evidence type="ECO:0000256" key="7">
    <source>
        <dbReference type="ARBA" id="ARBA00022705"/>
    </source>
</evidence>
<dbReference type="Pfam" id="PF14551">
    <property type="entry name" value="MCM_N"/>
    <property type="match status" value="1"/>
</dbReference>
<dbReference type="Pfam" id="PF00493">
    <property type="entry name" value="MCM"/>
    <property type="match status" value="1"/>
</dbReference>
<dbReference type="PROSITE" id="PS00847">
    <property type="entry name" value="MCM_1"/>
    <property type="match status" value="1"/>
</dbReference>
<dbReference type="InterPro" id="IPR013767">
    <property type="entry name" value="PAS_fold"/>
</dbReference>
<comment type="similarity">
    <text evidence="3 20">Belongs to the MCM family.</text>
</comment>
<dbReference type="GO" id="GO:0046983">
    <property type="term" value="F:protein dimerization activity"/>
    <property type="evidence" value="ECO:0007669"/>
    <property type="project" value="InterPro"/>
</dbReference>
<name>A0A8J4UR37_CLAMG</name>
<dbReference type="Gene3D" id="2.40.50.140">
    <property type="entry name" value="Nucleic acid-binding proteins"/>
    <property type="match status" value="1"/>
</dbReference>
<dbReference type="PRINTS" id="PR01657">
    <property type="entry name" value="MCMFAMILY"/>
</dbReference>
<dbReference type="Proteomes" id="UP000727407">
    <property type="component" value="Unassembled WGS sequence"/>
</dbReference>
<dbReference type="Pfam" id="PF18263">
    <property type="entry name" value="WHD_MCM6"/>
    <property type="match status" value="1"/>
</dbReference>